<evidence type="ECO:0008006" key="4">
    <source>
        <dbReference type="Google" id="ProtNLM"/>
    </source>
</evidence>
<evidence type="ECO:0000313" key="3">
    <source>
        <dbReference type="Proteomes" id="UP000290365"/>
    </source>
</evidence>
<feature type="transmembrane region" description="Helical" evidence="1">
    <location>
        <begin position="12"/>
        <end position="35"/>
    </location>
</feature>
<feature type="transmembrane region" description="Helical" evidence="1">
    <location>
        <begin position="83"/>
        <end position="102"/>
    </location>
</feature>
<evidence type="ECO:0000313" key="2">
    <source>
        <dbReference type="EMBL" id="QBD76520.1"/>
    </source>
</evidence>
<gene>
    <name evidence="2" type="ORF">EPA93_11075</name>
</gene>
<feature type="transmembrane region" description="Helical" evidence="1">
    <location>
        <begin position="55"/>
        <end position="76"/>
    </location>
</feature>
<dbReference type="Proteomes" id="UP000290365">
    <property type="component" value="Chromosome"/>
</dbReference>
<keyword evidence="1" id="KW-0812">Transmembrane</keyword>
<keyword evidence="3" id="KW-1185">Reference proteome</keyword>
<evidence type="ECO:0000256" key="1">
    <source>
        <dbReference type="SAM" id="Phobius"/>
    </source>
</evidence>
<feature type="transmembrane region" description="Helical" evidence="1">
    <location>
        <begin position="108"/>
        <end position="127"/>
    </location>
</feature>
<name>A0A4P6JN63_KTERU</name>
<dbReference type="KEGG" id="kbs:EPA93_11075"/>
<protein>
    <recommendedName>
        <fullName evidence="4">DUF2127 domain-containing protein</fullName>
    </recommendedName>
</protein>
<dbReference type="RefSeq" id="WP_129887383.1">
    <property type="nucleotide sequence ID" value="NZ_CP035758.1"/>
</dbReference>
<sequence length="145" mass="15849">MTDMLPKRPLGITIVAILMIVQGIASIIFSLIFLLQSAQAMYAFYGNGEGVLSNALLGCIFVIIGVVSFFVAWGLWKLQFWAYWATIGLEIIGFLAGIAEIATSSTPLWTIIGDVILTAAILIYFFVDANVRATLQPYRVPEQGL</sequence>
<dbReference type="EMBL" id="CP035758">
    <property type="protein sequence ID" value="QBD76520.1"/>
    <property type="molecule type" value="Genomic_DNA"/>
</dbReference>
<keyword evidence="1" id="KW-1133">Transmembrane helix</keyword>
<keyword evidence="1" id="KW-0472">Membrane</keyword>
<organism evidence="2 3">
    <name type="scientific">Ktedonosporobacter rubrisoli</name>
    <dbReference type="NCBI Taxonomy" id="2509675"/>
    <lineage>
        <taxon>Bacteria</taxon>
        <taxon>Bacillati</taxon>
        <taxon>Chloroflexota</taxon>
        <taxon>Ktedonobacteria</taxon>
        <taxon>Ktedonobacterales</taxon>
        <taxon>Ktedonosporobacteraceae</taxon>
        <taxon>Ktedonosporobacter</taxon>
    </lineage>
</organism>
<accession>A0A4P6JN63</accession>
<dbReference type="AlphaFoldDB" id="A0A4P6JN63"/>
<proteinExistence type="predicted"/>
<reference evidence="2 3" key="1">
    <citation type="submission" date="2019-01" db="EMBL/GenBank/DDBJ databases">
        <title>Ktedonosporobacter rubrisoli SCAWS-G2.</title>
        <authorList>
            <person name="Huang Y."/>
            <person name="Yan B."/>
        </authorList>
    </citation>
    <scope>NUCLEOTIDE SEQUENCE [LARGE SCALE GENOMIC DNA]</scope>
    <source>
        <strain evidence="2 3">SCAWS-G2</strain>
    </source>
</reference>